<keyword evidence="4" id="KW-1185">Reference proteome</keyword>
<evidence type="ECO:0000256" key="1">
    <source>
        <dbReference type="ARBA" id="ARBA00006484"/>
    </source>
</evidence>
<evidence type="ECO:0000256" key="2">
    <source>
        <dbReference type="ARBA" id="ARBA00022857"/>
    </source>
</evidence>
<dbReference type="InterPro" id="IPR020904">
    <property type="entry name" value="Sc_DH/Rdtase_CS"/>
</dbReference>
<dbReference type="GO" id="GO:0016020">
    <property type="term" value="C:membrane"/>
    <property type="evidence" value="ECO:0007669"/>
    <property type="project" value="TreeGrafter"/>
</dbReference>
<dbReference type="InterPro" id="IPR036291">
    <property type="entry name" value="NAD(P)-bd_dom_sf"/>
</dbReference>
<organism evidence="4 5">
    <name type="scientific">Cicer arietinum</name>
    <name type="common">Chickpea</name>
    <name type="synonym">Garbanzo</name>
    <dbReference type="NCBI Taxonomy" id="3827"/>
    <lineage>
        <taxon>Eukaryota</taxon>
        <taxon>Viridiplantae</taxon>
        <taxon>Streptophyta</taxon>
        <taxon>Embryophyta</taxon>
        <taxon>Tracheophyta</taxon>
        <taxon>Spermatophyta</taxon>
        <taxon>Magnoliopsida</taxon>
        <taxon>eudicotyledons</taxon>
        <taxon>Gunneridae</taxon>
        <taxon>Pentapetalae</taxon>
        <taxon>rosids</taxon>
        <taxon>fabids</taxon>
        <taxon>Fabales</taxon>
        <taxon>Fabaceae</taxon>
        <taxon>Papilionoideae</taxon>
        <taxon>50 kb inversion clade</taxon>
        <taxon>NPAAA clade</taxon>
        <taxon>Hologalegina</taxon>
        <taxon>IRL clade</taxon>
        <taxon>Cicereae</taxon>
        <taxon>Cicer</taxon>
    </lineage>
</organism>
<dbReference type="PANTHER" id="PTHR43490:SF91">
    <property type="entry name" value="NAD(P)-BINDING ROSSMANN-FOLD PROTEIN"/>
    <property type="match status" value="1"/>
</dbReference>
<dbReference type="Gene3D" id="3.40.50.720">
    <property type="entry name" value="NAD(P)-binding Rossmann-like Domain"/>
    <property type="match status" value="1"/>
</dbReference>
<dbReference type="Proteomes" id="UP000087171">
    <property type="component" value="Unplaced"/>
</dbReference>
<reference evidence="5" key="1">
    <citation type="submission" date="2025-08" db="UniProtKB">
        <authorList>
            <consortium name="RefSeq"/>
        </authorList>
    </citation>
    <scope>IDENTIFICATION</scope>
    <source>
        <tissue evidence="5">Etiolated seedlings</tissue>
    </source>
</reference>
<sequence>MEERTQRYAVVTGANKGIGFEIVRQLASAGIKVVLTARDEKRGLQALETLKAYGLSDFVVFHQLDVADASSVATLAHFVKFQFGKLDILALSNDELRRGMTQTYESAKECLQINYHGPKRTFEYLLPLLQLSDSPRVVNVSSTLGKIECVSNEWAKGVLSDASNLTEERVDEVLKEFLKDFEEGSLERKNWPKYLAAYTVSKNSLNAYTRIIAKKYPNFCINCVCPGYVKTDMTVNTGFYTVQEGASNPVRLALLPNGSPSGLFYIRDQVSSF</sequence>
<keyword evidence="2" id="KW-0521">NADP</keyword>
<dbReference type="GeneID" id="101501892"/>
<dbReference type="RefSeq" id="XP_012575519.1">
    <property type="nucleotide sequence ID" value="XM_012720065.2"/>
</dbReference>
<dbReference type="PROSITE" id="PS00061">
    <property type="entry name" value="ADH_SHORT"/>
    <property type="match status" value="1"/>
</dbReference>
<proteinExistence type="inferred from homology"/>
<dbReference type="PRINTS" id="PR00081">
    <property type="entry name" value="GDHRDH"/>
</dbReference>
<comment type="similarity">
    <text evidence="1">Belongs to the short-chain dehydrogenases/reductases (SDR) family.</text>
</comment>
<protein>
    <submittedName>
        <fullName evidence="5">(+)-neomenthol dehydrogenase-like isoform X2</fullName>
    </submittedName>
</protein>
<dbReference type="SUPFAM" id="SSF51735">
    <property type="entry name" value="NAD(P)-binding Rossmann-fold domains"/>
    <property type="match status" value="1"/>
</dbReference>
<dbReference type="InterPro" id="IPR002347">
    <property type="entry name" value="SDR_fam"/>
</dbReference>
<dbReference type="GO" id="GO:0016491">
    <property type="term" value="F:oxidoreductase activity"/>
    <property type="evidence" value="ECO:0007669"/>
    <property type="project" value="UniProtKB-KW"/>
</dbReference>
<evidence type="ECO:0000313" key="4">
    <source>
        <dbReference type="Proteomes" id="UP000087171"/>
    </source>
</evidence>
<dbReference type="OrthoDB" id="1933717at2759"/>
<accession>A0A1S3EJE6</accession>
<evidence type="ECO:0000256" key="3">
    <source>
        <dbReference type="ARBA" id="ARBA00023002"/>
    </source>
</evidence>
<dbReference type="Pfam" id="PF00106">
    <property type="entry name" value="adh_short"/>
    <property type="match status" value="1"/>
</dbReference>
<dbReference type="AlphaFoldDB" id="A0A1S3EJE6"/>
<dbReference type="PANTHER" id="PTHR43490">
    <property type="entry name" value="(+)-NEOMENTHOL DEHYDROGENASE"/>
    <property type="match status" value="1"/>
</dbReference>
<keyword evidence="3" id="KW-0560">Oxidoreductase</keyword>
<name>A0A1S3EJE6_CICAR</name>
<evidence type="ECO:0000313" key="5">
    <source>
        <dbReference type="RefSeq" id="XP_012575519.1"/>
    </source>
</evidence>
<gene>
    <name evidence="5" type="primary">LOC101501892</name>
</gene>